<evidence type="ECO:0000256" key="1">
    <source>
        <dbReference type="SAM" id="Phobius"/>
    </source>
</evidence>
<feature type="non-terminal residue" evidence="2">
    <location>
        <position position="130"/>
    </location>
</feature>
<accession>A0ABC8QVR0</accession>
<proteinExistence type="predicted"/>
<evidence type="ECO:0000313" key="3">
    <source>
        <dbReference type="Proteomes" id="UP001642360"/>
    </source>
</evidence>
<name>A0ABC8QVR0_9AQUA</name>
<feature type="transmembrane region" description="Helical" evidence="1">
    <location>
        <begin position="6"/>
        <end position="24"/>
    </location>
</feature>
<dbReference type="AlphaFoldDB" id="A0ABC8QVR0"/>
<dbReference type="Proteomes" id="UP001642360">
    <property type="component" value="Unassembled WGS sequence"/>
</dbReference>
<feature type="transmembrane region" description="Helical" evidence="1">
    <location>
        <begin position="33"/>
        <end position="53"/>
    </location>
</feature>
<organism evidence="2 3">
    <name type="scientific">Ilex paraguariensis</name>
    <name type="common">yerba mate</name>
    <dbReference type="NCBI Taxonomy" id="185542"/>
    <lineage>
        <taxon>Eukaryota</taxon>
        <taxon>Viridiplantae</taxon>
        <taxon>Streptophyta</taxon>
        <taxon>Embryophyta</taxon>
        <taxon>Tracheophyta</taxon>
        <taxon>Spermatophyta</taxon>
        <taxon>Magnoliopsida</taxon>
        <taxon>eudicotyledons</taxon>
        <taxon>Gunneridae</taxon>
        <taxon>Pentapetalae</taxon>
        <taxon>asterids</taxon>
        <taxon>campanulids</taxon>
        <taxon>Aquifoliales</taxon>
        <taxon>Aquifoliaceae</taxon>
        <taxon>Ilex</taxon>
    </lineage>
</organism>
<sequence length="130" mass="14765">VEYVVALTQVFGIGWCLVFPFLYFESTQLVAEYVLAGVISTQGLLIFIVRGGIVQTLKQKFLNRSPNLSAWYQSLSESSSGNTSPTLQKDSFRTELEEAIRRFFEKKRTSNTARPLSRKISFTTELQTEI</sequence>
<evidence type="ECO:0000313" key="2">
    <source>
        <dbReference type="EMBL" id="CAK9134829.1"/>
    </source>
</evidence>
<keyword evidence="1" id="KW-1133">Transmembrane helix</keyword>
<keyword evidence="3" id="KW-1185">Reference proteome</keyword>
<dbReference type="EMBL" id="CAUOFW020000640">
    <property type="protein sequence ID" value="CAK9134829.1"/>
    <property type="molecule type" value="Genomic_DNA"/>
</dbReference>
<reference evidence="2 3" key="1">
    <citation type="submission" date="2024-02" db="EMBL/GenBank/DDBJ databases">
        <authorList>
            <person name="Vignale AGUSTIN F."/>
            <person name="Sosa J E."/>
            <person name="Modenutti C."/>
        </authorList>
    </citation>
    <scope>NUCLEOTIDE SEQUENCE [LARGE SCALE GENOMIC DNA]</scope>
</reference>
<protein>
    <submittedName>
        <fullName evidence="2">Uncharacterized protein</fullName>
    </submittedName>
</protein>
<keyword evidence="1" id="KW-0812">Transmembrane</keyword>
<keyword evidence="1" id="KW-0472">Membrane</keyword>
<feature type="non-terminal residue" evidence="2">
    <location>
        <position position="1"/>
    </location>
</feature>
<gene>
    <name evidence="2" type="ORF">ILEXP_LOCUS1760</name>
</gene>
<comment type="caution">
    <text evidence="2">The sequence shown here is derived from an EMBL/GenBank/DDBJ whole genome shotgun (WGS) entry which is preliminary data.</text>
</comment>